<dbReference type="Pfam" id="PF00392">
    <property type="entry name" value="GntR"/>
    <property type="match status" value="1"/>
</dbReference>
<dbReference type="EMBL" id="UOEM01000038">
    <property type="protein sequence ID" value="VAW12191.1"/>
    <property type="molecule type" value="Genomic_DNA"/>
</dbReference>
<dbReference type="InterPro" id="IPR036390">
    <property type="entry name" value="WH_DNA-bd_sf"/>
</dbReference>
<protein>
    <submittedName>
        <fullName evidence="6">Transcriptional regulator, GntR family</fullName>
    </submittedName>
</protein>
<keyword evidence="1" id="KW-0805">Transcription regulation</keyword>
<evidence type="ECO:0000256" key="1">
    <source>
        <dbReference type="ARBA" id="ARBA00023015"/>
    </source>
</evidence>
<sequence length="271" mass="29849">MKNETRPRSAITTPPAESTSRRKRAPNAPPIGAARFADQSVKSIADAIHQRLRQDIVSLALVPGLPISEQDLALAEGVSRTPVREAILRLAKERLVEVVPKSGTFVARIPLSALPEAIVVRRALEGVTVRAAANAATAEQIAEIQSLLEHQARVCEAGDLAAFHLADEAFHAAIARIGRYPGIWDLVQQVKVHVDRYRRLTLPIEGRMATVIEEHRAVLEAMKAGDADLAVARMEDHLGKLQLEISVIRDMWPDYFVHDIQLDEVLPRPQP</sequence>
<dbReference type="GO" id="GO:0003677">
    <property type="term" value="F:DNA binding"/>
    <property type="evidence" value="ECO:0007669"/>
    <property type="project" value="UniProtKB-KW"/>
</dbReference>
<feature type="region of interest" description="Disordered" evidence="4">
    <location>
        <begin position="1"/>
        <end position="31"/>
    </location>
</feature>
<evidence type="ECO:0000313" key="6">
    <source>
        <dbReference type="EMBL" id="VAW12191.1"/>
    </source>
</evidence>
<dbReference type="InterPro" id="IPR008920">
    <property type="entry name" value="TF_FadR/GntR_C"/>
</dbReference>
<dbReference type="PANTHER" id="PTHR43537">
    <property type="entry name" value="TRANSCRIPTIONAL REGULATOR, GNTR FAMILY"/>
    <property type="match status" value="1"/>
</dbReference>
<dbReference type="SUPFAM" id="SSF46785">
    <property type="entry name" value="Winged helix' DNA-binding domain"/>
    <property type="match status" value="1"/>
</dbReference>
<dbReference type="Gene3D" id="1.20.120.530">
    <property type="entry name" value="GntR ligand-binding domain-like"/>
    <property type="match status" value="1"/>
</dbReference>
<organism evidence="6">
    <name type="scientific">hydrothermal vent metagenome</name>
    <dbReference type="NCBI Taxonomy" id="652676"/>
    <lineage>
        <taxon>unclassified sequences</taxon>
        <taxon>metagenomes</taxon>
        <taxon>ecological metagenomes</taxon>
    </lineage>
</organism>
<dbReference type="InterPro" id="IPR036388">
    <property type="entry name" value="WH-like_DNA-bd_sf"/>
</dbReference>
<dbReference type="GO" id="GO:0003700">
    <property type="term" value="F:DNA-binding transcription factor activity"/>
    <property type="evidence" value="ECO:0007669"/>
    <property type="project" value="InterPro"/>
</dbReference>
<dbReference type="Pfam" id="PF07729">
    <property type="entry name" value="FCD"/>
    <property type="match status" value="1"/>
</dbReference>
<evidence type="ECO:0000256" key="2">
    <source>
        <dbReference type="ARBA" id="ARBA00023125"/>
    </source>
</evidence>
<accession>A0A3B0T0B0</accession>
<feature type="domain" description="HTH gntR-type" evidence="5">
    <location>
        <begin position="42"/>
        <end position="109"/>
    </location>
</feature>
<gene>
    <name evidence="6" type="ORF">MNBD_ALPHA09-190</name>
</gene>
<evidence type="ECO:0000259" key="5">
    <source>
        <dbReference type="PROSITE" id="PS50949"/>
    </source>
</evidence>
<proteinExistence type="predicted"/>
<dbReference type="SMART" id="SM00895">
    <property type="entry name" value="FCD"/>
    <property type="match status" value="1"/>
</dbReference>
<dbReference type="InterPro" id="IPR000524">
    <property type="entry name" value="Tscrpt_reg_HTH_GntR"/>
</dbReference>
<keyword evidence="3" id="KW-0804">Transcription</keyword>
<dbReference type="CDD" id="cd07377">
    <property type="entry name" value="WHTH_GntR"/>
    <property type="match status" value="1"/>
</dbReference>
<evidence type="ECO:0000256" key="4">
    <source>
        <dbReference type="SAM" id="MobiDB-lite"/>
    </source>
</evidence>
<keyword evidence="2" id="KW-0238">DNA-binding</keyword>
<dbReference type="PROSITE" id="PS50949">
    <property type="entry name" value="HTH_GNTR"/>
    <property type="match status" value="1"/>
</dbReference>
<dbReference type="SUPFAM" id="SSF48008">
    <property type="entry name" value="GntR ligand-binding domain-like"/>
    <property type="match status" value="1"/>
</dbReference>
<name>A0A3B0T0B0_9ZZZZ</name>
<dbReference type="Gene3D" id="1.10.10.10">
    <property type="entry name" value="Winged helix-like DNA-binding domain superfamily/Winged helix DNA-binding domain"/>
    <property type="match status" value="1"/>
</dbReference>
<dbReference type="InterPro" id="IPR011711">
    <property type="entry name" value="GntR_C"/>
</dbReference>
<reference evidence="6" key="1">
    <citation type="submission" date="2018-06" db="EMBL/GenBank/DDBJ databases">
        <authorList>
            <person name="Zhirakovskaya E."/>
        </authorList>
    </citation>
    <scope>NUCLEOTIDE SEQUENCE</scope>
</reference>
<evidence type="ECO:0000256" key="3">
    <source>
        <dbReference type="ARBA" id="ARBA00023163"/>
    </source>
</evidence>
<dbReference type="AlphaFoldDB" id="A0A3B0T0B0"/>
<dbReference type="PANTHER" id="PTHR43537:SF45">
    <property type="entry name" value="GNTR FAMILY REGULATORY PROTEIN"/>
    <property type="match status" value="1"/>
</dbReference>
<dbReference type="SMART" id="SM00345">
    <property type="entry name" value="HTH_GNTR"/>
    <property type="match status" value="1"/>
</dbReference>